<evidence type="ECO:0000313" key="4">
    <source>
        <dbReference type="EMBL" id="ABC18576.1"/>
    </source>
</evidence>
<dbReference type="Gene3D" id="2.130.10.10">
    <property type="entry name" value="YVTN repeat-like/Quinoprotein amine dehydrogenase"/>
    <property type="match status" value="1"/>
</dbReference>
<dbReference type="PATRIC" id="fig|264732.11.peg.254"/>
<dbReference type="STRING" id="264732.Moth_0241"/>
<dbReference type="KEGG" id="mta:Moth_0241"/>
<dbReference type="CDD" id="cd15482">
    <property type="entry name" value="Sialidase_non-viral"/>
    <property type="match status" value="1"/>
</dbReference>
<dbReference type="OrthoDB" id="1717699at2"/>
<feature type="signal peptide" evidence="2">
    <location>
        <begin position="1"/>
        <end position="37"/>
    </location>
</feature>
<dbReference type="Pfam" id="PF02012">
    <property type="entry name" value="BNR"/>
    <property type="match status" value="3"/>
</dbReference>
<dbReference type="EnsemblBacteria" id="ABC18576">
    <property type="protein sequence ID" value="ABC18576"/>
    <property type="gene ID" value="Moth_0241"/>
</dbReference>
<keyword evidence="1 2" id="KW-0732">Signal</keyword>
<dbReference type="eggNOG" id="COG4409">
    <property type="taxonomic scope" value="Bacteria"/>
</dbReference>
<dbReference type="AlphaFoldDB" id="Q2RLW3"/>
<dbReference type="EMBL" id="CP000232">
    <property type="protein sequence ID" value="ABC18576.1"/>
    <property type="molecule type" value="Genomic_DNA"/>
</dbReference>
<dbReference type="InterPro" id="IPR036278">
    <property type="entry name" value="Sialidase_sf"/>
</dbReference>
<dbReference type="Gene3D" id="2.60.40.10">
    <property type="entry name" value="Immunoglobulins"/>
    <property type="match status" value="4"/>
</dbReference>
<proteinExistence type="predicted"/>
<dbReference type="SUPFAM" id="SSF50939">
    <property type="entry name" value="Sialidases"/>
    <property type="match status" value="2"/>
</dbReference>
<feature type="chain" id="PRO_5004214715" evidence="2">
    <location>
        <begin position="38"/>
        <end position="1143"/>
    </location>
</feature>
<organism evidence="4">
    <name type="scientific">Moorella thermoacetica (strain ATCC 39073 / JCM 9320)</name>
    <dbReference type="NCBI Taxonomy" id="264732"/>
    <lineage>
        <taxon>Bacteria</taxon>
        <taxon>Bacillati</taxon>
        <taxon>Bacillota</taxon>
        <taxon>Clostridia</taxon>
        <taxon>Neomoorellales</taxon>
        <taxon>Neomoorellaceae</taxon>
        <taxon>Neomoorella</taxon>
    </lineage>
</organism>
<dbReference type="InterPro" id="IPR018466">
    <property type="entry name" value="Kre9/Knh1-like_N"/>
</dbReference>
<dbReference type="Pfam" id="PF17957">
    <property type="entry name" value="Big_7"/>
    <property type="match status" value="4"/>
</dbReference>
<evidence type="ECO:0000256" key="2">
    <source>
        <dbReference type="SAM" id="SignalP"/>
    </source>
</evidence>
<dbReference type="HOGENOM" id="CLU_277403_0_0_9"/>
<dbReference type="GO" id="GO:0016787">
    <property type="term" value="F:hydrolase activity"/>
    <property type="evidence" value="ECO:0007669"/>
    <property type="project" value="UniProtKB-KW"/>
</dbReference>
<evidence type="ECO:0000256" key="1">
    <source>
        <dbReference type="ARBA" id="ARBA00022729"/>
    </source>
</evidence>
<evidence type="ECO:0000259" key="3">
    <source>
        <dbReference type="Pfam" id="PF10342"/>
    </source>
</evidence>
<feature type="domain" description="Yeast cell wall synthesis Kre9/Knh1-like N-terminal" evidence="3">
    <location>
        <begin position="459"/>
        <end position="550"/>
    </location>
</feature>
<reference evidence="4" key="1">
    <citation type="submission" date="2005-12" db="EMBL/GenBank/DDBJ databases">
        <title>Complete sequence of Moorella thermoacetica ATCC 39073.</title>
        <authorList>
            <consortium name="US DOE Joint Genome Institute"/>
            <person name="Copeland A."/>
            <person name="Lucas S."/>
            <person name="Lapidus A."/>
            <person name="Barry K."/>
            <person name="Detter J.C."/>
            <person name="Glavina T."/>
            <person name="Hammon N."/>
            <person name="Israni S."/>
            <person name="Pitluck S."/>
            <person name="Chertkov O."/>
            <person name="Saunders E.H."/>
            <person name="Brettin T."/>
            <person name="Bruce D."/>
            <person name="Han C."/>
            <person name="Tapia R."/>
            <person name="Gilna P."/>
            <person name="Schmutz J."/>
            <person name="Larimer F."/>
            <person name="Land M."/>
            <person name="Kyrpides N."/>
            <person name="Anderson I."/>
            <person name="Richardson P."/>
            <person name="Ragsdale S."/>
        </authorList>
    </citation>
    <scope>NUCLEOTIDE SEQUENCE</scope>
    <source>
        <strain evidence="4">ATCC 39073</strain>
    </source>
</reference>
<gene>
    <name evidence="4" type="ordered locus">Moth_0241</name>
</gene>
<name>Q2RLW3_MOOTA</name>
<dbReference type="Pfam" id="PF10342">
    <property type="entry name" value="Kre9_KNH"/>
    <property type="match status" value="1"/>
</dbReference>
<sequence>MSAQSLTKSFKKARRAVAVVAVLALLAALLPAVPAWAADVTTINISNPTSTSPKYVKAGETFTVQYTTDGQGTGYVRFSLVNATGTRELAVDQVTFPVTSGSKVLTVPADMADGTYDLKVEAREQYQANWYPTTVNGAVIVDSTPPSITASTLTSPNGGENWKVGTSQNITWRSTDISDDNLKGINLYYSTDGGANWTLIEGNKTNDGTYSWTVPGAISTNCKVKIEAEDMAGNKVSDVSDGTFTIYGVDNSAPTVSLTAPANNAWVGGTYSVTANASDSESGIASVRFEYSTDNGSNWTTIGTATSSPYSVSWSTASIADGATVLVRATATNGVGVTKTSDPVTVRIDNSAPTVSLTAPANNAWVGGTYTVTADASDSESGIASVRFEYSTDNGSNWTTIGTATSSPYSVSWSTASIADGTTVLVRATATNNAGVEASDTRTVTVDNSAPSSTGVTAPAAGAVWKIGTTQEIKWNPFTDAKNNLLPNPITIKLSTDGGTNWTTIAANEANDGTYTWVVSGVPSQNCKIKIEATDTAGNTGEAVSDEFTIWGQDTSGPTVALSGVNNNDKVKGTVTLNATASDSESGIARVKFEYSTDNGSNWTNIGTDTSSPYSVNWDTTSGIANGTTVMVRAVATNGVGAEVADVRTGILVDNSPPSVTLQQIPNNLIGATCTIKADASDNESGIASVKFQYSTDNGNTWSDIGTATAPNAEGYYHVTWNVPLADGTTGVQVRATAVNGVGLESAPSTATGLTVDKTPPSIKTNTLASPNGNERWARGSKQSITWTSGDITDNHLGATPVSLYYSTDGGANWTPIAADETNDGTYDWVVPAVISDKCRVKIEVRDQAGNVASDISDADFTIYAVEQSAPDVTVNSPNGGESYTPGSSVVITWTAADDTTPRADLKVDLYYSTDGGATWTAIATNEANDGAYAWTVPSVSSSNCLVKVEARDAVGNVGYDISDRTFSINAPATPPAEVNTVALKAGWNLVSLPLIPKEPAIDTVLAGVYGNLDTVWGYDTTTGTWSSYAPGAPSTLTQMRDGRGYWVKVNNDCSFAVDGVVLPMPPQVPPSYELVPGWNLIGFKSTVPKKASEYLAAMAGKYTVIYGFDAATQRFQQVLADDNLQPGKGYWVAVTDSGRIYP</sequence>
<accession>Q2RLW3</accession>
<dbReference type="InterPro" id="IPR015943">
    <property type="entry name" value="WD40/YVTN_repeat-like_dom_sf"/>
</dbReference>
<protein>
    <submittedName>
        <fullName evidence="4">Glycosyl hydrolase, BNR repeat</fullName>
    </submittedName>
</protein>
<dbReference type="InterPro" id="IPR013783">
    <property type="entry name" value="Ig-like_fold"/>
</dbReference>
<dbReference type="InterPro" id="IPR002860">
    <property type="entry name" value="BNR_rpt"/>
</dbReference>
<keyword evidence="4" id="KW-0378">Hydrolase</keyword>